<feature type="signal peptide" evidence="6">
    <location>
        <begin position="1"/>
        <end position="19"/>
    </location>
</feature>
<dbReference type="Proteomes" id="UP000095283">
    <property type="component" value="Unplaced"/>
</dbReference>
<feature type="transmembrane region" description="Helical" evidence="5">
    <location>
        <begin position="219"/>
        <end position="240"/>
    </location>
</feature>
<dbReference type="InterPro" id="IPR045263">
    <property type="entry name" value="GLUT"/>
</dbReference>
<comment type="subcellular location">
    <subcellularLocation>
        <location evidence="1">Membrane</location>
    </subcellularLocation>
</comment>
<dbReference type="Pfam" id="PF00083">
    <property type="entry name" value="Sugar_tr"/>
    <property type="match status" value="1"/>
</dbReference>
<dbReference type="InterPro" id="IPR036259">
    <property type="entry name" value="MFS_trans_sf"/>
</dbReference>
<feature type="transmembrane region" description="Helical" evidence="5">
    <location>
        <begin position="132"/>
        <end position="154"/>
    </location>
</feature>
<dbReference type="PANTHER" id="PTHR23503:SF123">
    <property type="entry name" value="MAJOR FACILITATOR SUPERFAMILY (MFS) PROFILE DOMAIN-CONTAINING PROTEIN"/>
    <property type="match status" value="1"/>
</dbReference>
<feature type="transmembrane region" description="Helical" evidence="5">
    <location>
        <begin position="12"/>
        <end position="32"/>
    </location>
</feature>
<evidence type="ECO:0000256" key="1">
    <source>
        <dbReference type="ARBA" id="ARBA00004370"/>
    </source>
</evidence>
<feature type="chain" id="PRO_5009310975" evidence="6">
    <location>
        <begin position="20"/>
        <end position="336"/>
    </location>
</feature>
<evidence type="ECO:0000313" key="8">
    <source>
        <dbReference type="WBParaSite" id="Hba_12629"/>
    </source>
</evidence>
<reference evidence="8" key="1">
    <citation type="submission" date="2016-11" db="UniProtKB">
        <authorList>
            <consortium name="WormBaseParasite"/>
        </authorList>
    </citation>
    <scope>IDENTIFICATION</scope>
</reference>
<keyword evidence="3 5" id="KW-1133">Transmembrane helix</keyword>
<evidence type="ECO:0000313" key="7">
    <source>
        <dbReference type="Proteomes" id="UP000095283"/>
    </source>
</evidence>
<sequence length="336" mass="37806">MSRLSARLIFTIFVHGIFSQFGDIMTACFNLLNVPIKQFFHKNMLNKFFKEETFSHNQSTTRGLVLFSYYSVCAASMFFGLMLGFAVLGNLMDHIGRKETGLTTMVVNSGGVIFVLLITPFCTPILLGSEDLWFIVPCSCIILATLHLSIAVFFPQSPKQLYIQKHDEDGTRKALEFYLGENCNTKKILNEYEAEKSLESDTFLSLLDVLRDSIYRSTFFLVLICSFVPVFSAVNIKSQYLSSILIGYGLTQAEHYSLCWMFAVFGCVFGQIAVNMGLLILSPLMISEICEHKTTAVVSQFTQVVPIMFAVVEVFMFPNLQEIFGASLFFFTPVAV</sequence>
<feature type="transmembrane region" description="Helical" evidence="5">
    <location>
        <begin position="67"/>
        <end position="89"/>
    </location>
</feature>
<organism evidence="7 8">
    <name type="scientific">Heterorhabditis bacteriophora</name>
    <name type="common">Entomopathogenic nematode worm</name>
    <dbReference type="NCBI Taxonomy" id="37862"/>
    <lineage>
        <taxon>Eukaryota</taxon>
        <taxon>Metazoa</taxon>
        <taxon>Ecdysozoa</taxon>
        <taxon>Nematoda</taxon>
        <taxon>Chromadorea</taxon>
        <taxon>Rhabditida</taxon>
        <taxon>Rhabditina</taxon>
        <taxon>Rhabditomorpha</taxon>
        <taxon>Strongyloidea</taxon>
        <taxon>Heterorhabditidae</taxon>
        <taxon>Heterorhabditis</taxon>
    </lineage>
</organism>
<evidence type="ECO:0000256" key="4">
    <source>
        <dbReference type="ARBA" id="ARBA00023136"/>
    </source>
</evidence>
<feature type="transmembrane region" description="Helical" evidence="5">
    <location>
        <begin position="101"/>
        <end position="126"/>
    </location>
</feature>
<proteinExistence type="predicted"/>
<accession>A0A1I7X4W4</accession>
<evidence type="ECO:0000256" key="6">
    <source>
        <dbReference type="SAM" id="SignalP"/>
    </source>
</evidence>
<evidence type="ECO:0000256" key="3">
    <source>
        <dbReference type="ARBA" id="ARBA00022989"/>
    </source>
</evidence>
<feature type="transmembrane region" description="Helical" evidence="5">
    <location>
        <begin position="260"/>
        <end position="281"/>
    </location>
</feature>
<evidence type="ECO:0000256" key="2">
    <source>
        <dbReference type="ARBA" id="ARBA00022692"/>
    </source>
</evidence>
<dbReference type="PANTHER" id="PTHR23503">
    <property type="entry name" value="SOLUTE CARRIER FAMILY 2"/>
    <property type="match status" value="1"/>
</dbReference>
<keyword evidence="6" id="KW-0732">Signal</keyword>
<dbReference type="GO" id="GO:0015149">
    <property type="term" value="F:hexose transmembrane transporter activity"/>
    <property type="evidence" value="ECO:0007669"/>
    <property type="project" value="TreeGrafter"/>
</dbReference>
<dbReference type="WBParaSite" id="Hba_12629">
    <property type="protein sequence ID" value="Hba_12629"/>
    <property type="gene ID" value="Hba_12629"/>
</dbReference>
<protein>
    <submittedName>
        <fullName evidence="8">MFS domain-containing protein</fullName>
    </submittedName>
</protein>
<evidence type="ECO:0000256" key="5">
    <source>
        <dbReference type="SAM" id="Phobius"/>
    </source>
</evidence>
<keyword evidence="4 5" id="KW-0472">Membrane</keyword>
<keyword evidence="7" id="KW-1185">Reference proteome</keyword>
<name>A0A1I7X4W4_HETBA</name>
<dbReference type="SUPFAM" id="SSF103473">
    <property type="entry name" value="MFS general substrate transporter"/>
    <property type="match status" value="1"/>
</dbReference>
<dbReference type="Gene3D" id="1.20.1250.20">
    <property type="entry name" value="MFS general substrate transporter like domains"/>
    <property type="match status" value="1"/>
</dbReference>
<dbReference type="GO" id="GO:0016020">
    <property type="term" value="C:membrane"/>
    <property type="evidence" value="ECO:0007669"/>
    <property type="project" value="UniProtKB-SubCell"/>
</dbReference>
<dbReference type="AlphaFoldDB" id="A0A1I7X4W4"/>
<dbReference type="InterPro" id="IPR005828">
    <property type="entry name" value="MFS_sugar_transport-like"/>
</dbReference>
<keyword evidence="2 5" id="KW-0812">Transmembrane</keyword>